<proteinExistence type="predicted"/>
<keyword evidence="3" id="KW-1185">Reference proteome</keyword>
<evidence type="ECO:0000313" key="3">
    <source>
        <dbReference type="Proteomes" id="UP000604825"/>
    </source>
</evidence>
<feature type="compositionally biased region" description="Acidic residues" evidence="1">
    <location>
        <begin position="126"/>
        <end position="144"/>
    </location>
</feature>
<feature type="region of interest" description="Disordered" evidence="1">
    <location>
        <begin position="116"/>
        <end position="152"/>
    </location>
</feature>
<evidence type="ECO:0000256" key="1">
    <source>
        <dbReference type="SAM" id="MobiDB-lite"/>
    </source>
</evidence>
<dbReference type="Proteomes" id="UP000604825">
    <property type="component" value="Unassembled WGS sequence"/>
</dbReference>
<protein>
    <submittedName>
        <fullName evidence="2">Uncharacterized protein</fullName>
    </submittedName>
</protein>
<sequence length="152" mass="15305">MPAALAPTVPRGEAEVDEVAAPGSPAGVMTQPVPLAPEVVIDVSDEDESEDSAPLVDPVAVALASTAAPTSVASTALDVPGPSAPCAVGSPDTSRDEEIARKLFVELNREAISIPGDGGLVILSSDSEEEAAEEDAGEEEDEPMDSGSPSRS</sequence>
<feature type="region of interest" description="Disordered" evidence="1">
    <location>
        <begin position="76"/>
        <end position="95"/>
    </location>
</feature>
<gene>
    <name evidence="2" type="ORF">NCGR_LOCUS20909</name>
</gene>
<name>A0A811NTL1_9POAL</name>
<feature type="region of interest" description="Disordered" evidence="1">
    <location>
        <begin position="1"/>
        <end position="33"/>
    </location>
</feature>
<dbReference type="AlphaFoldDB" id="A0A811NTL1"/>
<reference evidence="2" key="1">
    <citation type="submission" date="2020-10" db="EMBL/GenBank/DDBJ databases">
        <authorList>
            <person name="Han B."/>
            <person name="Lu T."/>
            <person name="Zhao Q."/>
            <person name="Huang X."/>
            <person name="Zhao Y."/>
        </authorList>
    </citation>
    <scope>NUCLEOTIDE SEQUENCE</scope>
</reference>
<accession>A0A811NTL1</accession>
<evidence type="ECO:0000313" key="2">
    <source>
        <dbReference type="EMBL" id="CAD6230679.1"/>
    </source>
</evidence>
<comment type="caution">
    <text evidence="2">The sequence shown here is derived from an EMBL/GenBank/DDBJ whole genome shotgun (WGS) entry which is preliminary data.</text>
</comment>
<organism evidence="2 3">
    <name type="scientific">Miscanthus lutarioriparius</name>
    <dbReference type="NCBI Taxonomy" id="422564"/>
    <lineage>
        <taxon>Eukaryota</taxon>
        <taxon>Viridiplantae</taxon>
        <taxon>Streptophyta</taxon>
        <taxon>Embryophyta</taxon>
        <taxon>Tracheophyta</taxon>
        <taxon>Spermatophyta</taxon>
        <taxon>Magnoliopsida</taxon>
        <taxon>Liliopsida</taxon>
        <taxon>Poales</taxon>
        <taxon>Poaceae</taxon>
        <taxon>PACMAD clade</taxon>
        <taxon>Panicoideae</taxon>
        <taxon>Andropogonodae</taxon>
        <taxon>Andropogoneae</taxon>
        <taxon>Saccharinae</taxon>
        <taxon>Miscanthus</taxon>
    </lineage>
</organism>
<dbReference type="EMBL" id="CAJGYO010000005">
    <property type="protein sequence ID" value="CAD6230679.1"/>
    <property type="molecule type" value="Genomic_DNA"/>
</dbReference>